<organism evidence="2 3">
    <name type="scientific">Methanococcus maripaludis</name>
    <name type="common">Methanococcus deltae</name>
    <dbReference type="NCBI Taxonomy" id="39152"/>
    <lineage>
        <taxon>Archaea</taxon>
        <taxon>Methanobacteriati</taxon>
        <taxon>Methanobacteriota</taxon>
        <taxon>Methanomada group</taxon>
        <taxon>Methanococci</taxon>
        <taxon>Methanococcales</taxon>
        <taxon>Methanococcaceae</taxon>
        <taxon>Methanococcus</taxon>
    </lineage>
</organism>
<dbReference type="AlphaFoldDB" id="A0A7J9PJV6"/>
<reference evidence="2 3" key="1">
    <citation type="submission" date="2020-07" db="EMBL/GenBank/DDBJ databases">
        <title>Genomic Encyclopedia of Type Strains, Phase IV (KMG-V): Genome sequencing to study the core and pangenomes of soil and plant-associated prokaryotes.</title>
        <authorList>
            <person name="Whitman W."/>
        </authorList>
    </citation>
    <scope>NUCLEOTIDE SEQUENCE [LARGE SCALE GENOMIC DNA]</scope>
    <source>
        <strain evidence="2 3">C8</strain>
    </source>
</reference>
<dbReference type="Proteomes" id="UP000533207">
    <property type="component" value="Unassembled WGS sequence"/>
</dbReference>
<proteinExistence type="predicted"/>
<evidence type="ECO:0000313" key="2">
    <source>
        <dbReference type="EMBL" id="MBA2861809.1"/>
    </source>
</evidence>
<dbReference type="EMBL" id="JACDUL010000002">
    <property type="protein sequence ID" value="MBA2861809.1"/>
    <property type="molecule type" value="Genomic_DNA"/>
</dbReference>
<sequence>MSEKPEADLDLSHQDAEENIDEVPRKVGPENTKELNVEKEEKPEKETDGDFVVSKPEITEEKENSSDTKPIYDIPIGRSKAGPETNEEEFDEVTPKTAGRKKSVYLESVVNKTIIDILEDLKEIHSVSYQKEVKRTSKKIGQNIIFLKETLKGNI</sequence>
<feature type="region of interest" description="Disordered" evidence="1">
    <location>
        <begin position="1"/>
        <end position="95"/>
    </location>
</feature>
<evidence type="ECO:0000313" key="3">
    <source>
        <dbReference type="Proteomes" id="UP000533207"/>
    </source>
</evidence>
<name>A0A7J9PJV6_METMI</name>
<comment type="caution">
    <text evidence="2">The sequence shown here is derived from an EMBL/GenBank/DDBJ whole genome shotgun (WGS) entry which is preliminary data.</text>
</comment>
<protein>
    <submittedName>
        <fullName evidence="2">Uncharacterized protein</fullName>
    </submittedName>
</protein>
<gene>
    <name evidence="2" type="ORF">HNP90_000688</name>
</gene>
<feature type="compositionally biased region" description="Basic and acidic residues" evidence="1">
    <location>
        <begin position="1"/>
        <end position="48"/>
    </location>
</feature>
<accession>A0A7J9PJV6</accession>
<evidence type="ECO:0000256" key="1">
    <source>
        <dbReference type="SAM" id="MobiDB-lite"/>
    </source>
</evidence>
<dbReference type="RefSeq" id="WP_011976455.1">
    <property type="nucleotide sequence ID" value="NZ_JACDUL010000002.1"/>
</dbReference>
<feature type="compositionally biased region" description="Basic and acidic residues" evidence="1">
    <location>
        <begin position="57"/>
        <end position="66"/>
    </location>
</feature>